<dbReference type="HOGENOM" id="CLU_2942335_0_0_1"/>
<accession>F8MZM9</accession>
<gene>
    <name evidence="1" type="ORF">NEUTE1DRAFT_119289</name>
</gene>
<organism evidence="1 2">
    <name type="scientific">Neurospora tetrasperma (strain FGSC 2508 / ATCC MYA-4615 / P0657)</name>
    <dbReference type="NCBI Taxonomy" id="510951"/>
    <lineage>
        <taxon>Eukaryota</taxon>
        <taxon>Fungi</taxon>
        <taxon>Dikarya</taxon>
        <taxon>Ascomycota</taxon>
        <taxon>Pezizomycotina</taxon>
        <taxon>Sordariomycetes</taxon>
        <taxon>Sordariomycetidae</taxon>
        <taxon>Sordariales</taxon>
        <taxon>Sordariaceae</taxon>
        <taxon>Neurospora</taxon>
    </lineage>
</organism>
<dbReference type="RefSeq" id="XP_009857301.1">
    <property type="nucleotide sequence ID" value="XM_009858999.1"/>
</dbReference>
<sequence length="60" mass="6929">MSEPAISQRGVSVCEQPLVHVELSLSMVYEVLVRRRQRNKTQSQFWMPLGYAPIINRVVT</sequence>
<dbReference type="GeneID" id="20823794"/>
<dbReference type="KEGG" id="nte:NEUTE1DRAFT119289"/>
<dbReference type="VEuPathDB" id="FungiDB:NEUTE1DRAFT_119289"/>
<name>F8MZM9_NEUT8</name>
<dbReference type="Proteomes" id="UP000008065">
    <property type="component" value="Unassembled WGS sequence"/>
</dbReference>
<evidence type="ECO:0000313" key="1">
    <source>
        <dbReference type="EMBL" id="EGO53719.1"/>
    </source>
</evidence>
<reference evidence="2" key="1">
    <citation type="journal article" date="2011" name="Genetics">
        <title>Massive changes in genome architecture accompany the transition to self-fertility in the filamentous fungus Neurospora tetrasperma.</title>
        <authorList>
            <person name="Ellison C.E."/>
            <person name="Stajich J.E."/>
            <person name="Jacobson D.J."/>
            <person name="Natvig D.O."/>
            <person name="Lapidus A."/>
            <person name="Foster B."/>
            <person name="Aerts A."/>
            <person name="Riley R."/>
            <person name="Lindquist E.A."/>
            <person name="Grigoriev I.V."/>
            <person name="Taylor J.W."/>
        </authorList>
    </citation>
    <scope>NUCLEOTIDE SEQUENCE [LARGE SCALE GENOMIC DNA]</scope>
    <source>
        <strain evidence="2">FGSC 2508 / P0657</strain>
    </source>
</reference>
<protein>
    <submittedName>
        <fullName evidence="1">Uncharacterized protein</fullName>
    </submittedName>
</protein>
<keyword evidence="2" id="KW-1185">Reference proteome</keyword>
<dbReference type="AlphaFoldDB" id="F8MZM9"/>
<proteinExistence type="predicted"/>
<evidence type="ECO:0000313" key="2">
    <source>
        <dbReference type="Proteomes" id="UP000008065"/>
    </source>
</evidence>
<dbReference type="EMBL" id="GL891382">
    <property type="protein sequence ID" value="EGO53719.1"/>
    <property type="molecule type" value="Genomic_DNA"/>
</dbReference>